<feature type="domain" description="XPG-I" evidence="4">
    <location>
        <begin position="109"/>
        <end position="186"/>
    </location>
</feature>
<evidence type="ECO:0000313" key="6">
    <source>
        <dbReference type="EMBL" id="KUJ15500.1"/>
    </source>
</evidence>
<keyword evidence="1" id="KW-0540">Nuclease</keyword>
<dbReference type="InterPro" id="IPR037316">
    <property type="entry name" value="Yen1_H3TH"/>
</dbReference>
<dbReference type="Pfam" id="PF18380">
    <property type="entry name" value="GEN1_C"/>
    <property type="match status" value="1"/>
</dbReference>
<dbReference type="Proteomes" id="UP000070700">
    <property type="component" value="Unassembled WGS sequence"/>
</dbReference>
<dbReference type="Pfam" id="PF00867">
    <property type="entry name" value="XPG_I"/>
    <property type="match status" value="1"/>
</dbReference>
<dbReference type="InterPro" id="IPR006084">
    <property type="entry name" value="XPG/Rad2"/>
</dbReference>
<sequence length="853" mass="93909">MGIKGIYGEIGPGERISLSKLAVEKLEKEGRPLRVAIDVSIWQFQTLAGQGGSNPAIRTFYYRLLRLLSFSVQPLFVFDGPHKPPFKRGKKTGHHGACVPNLMTKQMLALFGYPYHMAPGEAEAECALLQRDGIVDAVLSEDVDTLMFGCGLTFRNWSSEGTRGNKSPTHVSVYDAKATKEGKSGLDREGMVLVALMSGGDYITEGIPHCGIKVACEAARAGFGNSLCKLANNDVAGIATWRGNLAHEIRTNESKYFRIKHKTLTIPENFPNREVLGYYTNPVVSSALKVQKMKDEIVWDGEIDIQGLRQFVGEAFDWTNKIGARKFIRNLAPALLVHKLRLRGDRRDSGYGDLVLTAMNEMELVRAICGNRNHFTVDCIKELRVVYSPIDIVGIDLDAEHDDAVDFGRSGLATNNADDGDLDVSDRDTSKSPGRRGPSTYDPTQPDKLWLPETIAKLGVPLKVEDYKESLRNPRKFLKAKAAAKKAAMPKGAMDKFVAVTKPTKQNEKSEASRELAESPEPDLPPVYLAPRLRPQQRSQFLPTTKASRAAIVDESARTNTDSLATKPAKTTTRIRNKPTATTKPQPNTNPWTIARASSSPQNLPKVTKNTVTPSSTPVAIFRPPSPCYITSSSPPAPTPLSPRSPNLSLIPSNGTKHQHSPIPSPTPSPEPNLDLPNTVTITRPRSRRTQDPSTPSKTRDPDHPSPRKRVSPDHPVSIHSHTPEPVARLLNFSASKNTQHTETENHRSQTSSPELPSLAELRSSSSASASVSMQSSRPTTAESFELRGRVEMKKKKKFIMPRKSLAGAWKEIEVDADEDEDDVFGGEKVGKGEERERRWRLSEVEVVDLSAD</sequence>
<dbReference type="InParanoid" id="A0A194X5N9"/>
<dbReference type="GO" id="GO:0017108">
    <property type="term" value="F:5'-flap endonuclease activity"/>
    <property type="evidence" value="ECO:0007669"/>
    <property type="project" value="TreeGrafter"/>
</dbReference>
<feature type="domain" description="XPG N-terminal" evidence="5">
    <location>
        <begin position="1"/>
        <end position="93"/>
    </location>
</feature>
<reference evidence="6 7" key="1">
    <citation type="submission" date="2015-10" db="EMBL/GenBank/DDBJ databases">
        <title>Full genome of DAOMC 229536 Phialocephala scopiformis, a fungal endophyte of spruce producing the potent anti-insectan compound rugulosin.</title>
        <authorList>
            <consortium name="DOE Joint Genome Institute"/>
            <person name="Walker A.K."/>
            <person name="Frasz S.L."/>
            <person name="Seifert K.A."/>
            <person name="Miller J.D."/>
            <person name="Mondo S.J."/>
            <person name="Labutti K."/>
            <person name="Lipzen A."/>
            <person name="Dockter R."/>
            <person name="Kennedy M."/>
            <person name="Grigoriev I.V."/>
            <person name="Spatafora J.W."/>
        </authorList>
    </citation>
    <scope>NUCLEOTIDE SEQUENCE [LARGE SCALE GENOMIC DNA]</scope>
    <source>
        <strain evidence="6 7">CBS 120377</strain>
    </source>
</reference>
<evidence type="ECO:0000259" key="5">
    <source>
        <dbReference type="SMART" id="SM00485"/>
    </source>
</evidence>
<feature type="region of interest" description="Disordered" evidence="3">
    <location>
        <begin position="416"/>
        <end position="448"/>
    </location>
</feature>
<dbReference type="Gene3D" id="3.40.50.1010">
    <property type="entry name" value="5'-nuclease"/>
    <property type="match status" value="2"/>
</dbReference>
<dbReference type="PANTHER" id="PTHR11081:SF75">
    <property type="entry name" value="ENDONUCLEASE, PUTATIVE (AFU_ORTHOLOGUE AFUA_3G13260)-RELATED"/>
    <property type="match status" value="1"/>
</dbReference>
<dbReference type="InterPro" id="IPR006086">
    <property type="entry name" value="XPG-I_dom"/>
</dbReference>
<dbReference type="SUPFAM" id="SSF47807">
    <property type="entry name" value="5' to 3' exonuclease, C-terminal subdomain"/>
    <property type="match status" value="1"/>
</dbReference>
<dbReference type="GeneID" id="28832429"/>
<feature type="region of interest" description="Disordered" evidence="3">
    <location>
        <begin position="500"/>
        <end position="722"/>
    </location>
</feature>
<dbReference type="FunCoup" id="A0A194X5N9">
    <property type="interactions" value="69"/>
</dbReference>
<dbReference type="PANTHER" id="PTHR11081">
    <property type="entry name" value="FLAP ENDONUCLEASE FAMILY MEMBER"/>
    <property type="match status" value="1"/>
</dbReference>
<dbReference type="STRING" id="149040.A0A194X5N9"/>
<dbReference type="SMART" id="SM00485">
    <property type="entry name" value="XPGN"/>
    <property type="match status" value="1"/>
</dbReference>
<name>A0A194X5N9_MOLSC</name>
<feature type="compositionally biased region" description="Basic and acidic residues" evidence="3">
    <location>
        <begin position="505"/>
        <end position="517"/>
    </location>
</feature>
<dbReference type="GO" id="GO:0006281">
    <property type="term" value="P:DNA repair"/>
    <property type="evidence" value="ECO:0007669"/>
    <property type="project" value="UniProtKB-ARBA"/>
</dbReference>
<dbReference type="FunFam" id="3.40.50.1010:FF:000051">
    <property type="entry name" value="Rad2-like endonuclease, putative (AFU_orthologue AFUA_3G13260)"/>
    <property type="match status" value="1"/>
</dbReference>
<evidence type="ECO:0000256" key="3">
    <source>
        <dbReference type="SAM" id="MobiDB-lite"/>
    </source>
</evidence>
<keyword evidence="7" id="KW-1185">Reference proteome</keyword>
<dbReference type="KEGG" id="psco:LY89DRAFT_783633"/>
<dbReference type="RefSeq" id="XP_018069855.1">
    <property type="nucleotide sequence ID" value="XM_018222703.1"/>
</dbReference>
<evidence type="ECO:0000259" key="4">
    <source>
        <dbReference type="SMART" id="SM00484"/>
    </source>
</evidence>
<evidence type="ECO:0000256" key="2">
    <source>
        <dbReference type="ARBA" id="ARBA00022801"/>
    </source>
</evidence>
<dbReference type="GO" id="GO:0008821">
    <property type="term" value="F:crossover junction DNA endonuclease activity"/>
    <property type="evidence" value="ECO:0007669"/>
    <property type="project" value="InterPro"/>
</dbReference>
<protein>
    <submittedName>
        <fullName evidence="6">Uncharacterized protein</fullName>
    </submittedName>
</protein>
<dbReference type="InterPro" id="IPR029060">
    <property type="entry name" value="PIN-like_dom_sf"/>
</dbReference>
<feature type="compositionally biased region" description="Polar residues" evidence="3">
    <location>
        <begin position="647"/>
        <end position="656"/>
    </location>
</feature>
<dbReference type="InterPro" id="IPR041177">
    <property type="entry name" value="GEN1_C"/>
</dbReference>
<dbReference type="CDD" id="cd09906">
    <property type="entry name" value="H3TH_YEN1"/>
    <property type="match status" value="1"/>
</dbReference>
<dbReference type="SUPFAM" id="SSF88723">
    <property type="entry name" value="PIN domain-like"/>
    <property type="match status" value="1"/>
</dbReference>
<dbReference type="PRINTS" id="PR00853">
    <property type="entry name" value="XPGRADSUPER"/>
</dbReference>
<evidence type="ECO:0000313" key="7">
    <source>
        <dbReference type="Proteomes" id="UP000070700"/>
    </source>
</evidence>
<feature type="region of interest" description="Disordered" evidence="3">
    <location>
        <begin position="738"/>
        <end position="786"/>
    </location>
</feature>
<gene>
    <name evidence="6" type="ORF">LY89DRAFT_783633</name>
</gene>
<dbReference type="InterPro" id="IPR036279">
    <property type="entry name" value="5-3_exonuclease_C_sf"/>
</dbReference>
<accession>A0A194X5N9</accession>
<evidence type="ECO:0000256" key="1">
    <source>
        <dbReference type="ARBA" id="ARBA00022722"/>
    </source>
</evidence>
<dbReference type="SMART" id="SM00484">
    <property type="entry name" value="XPGI"/>
    <property type="match status" value="1"/>
</dbReference>
<feature type="compositionally biased region" description="Polar residues" evidence="3">
    <location>
        <begin position="558"/>
        <end position="618"/>
    </location>
</feature>
<organism evidence="6 7">
    <name type="scientific">Mollisia scopiformis</name>
    <name type="common">Conifer needle endophyte fungus</name>
    <name type="synonym">Phialocephala scopiformis</name>
    <dbReference type="NCBI Taxonomy" id="149040"/>
    <lineage>
        <taxon>Eukaryota</taxon>
        <taxon>Fungi</taxon>
        <taxon>Dikarya</taxon>
        <taxon>Ascomycota</taxon>
        <taxon>Pezizomycotina</taxon>
        <taxon>Leotiomycetes</taxon>
        <taxon>Helotiales</taxon>
        <taxon>Mollisiaceae</taxon>
        <taxon>Mollisia</taxon>
    </lineage>
</organism>
<feature type="compositionally biased region" description="Low complexity" evidence="3">
    <location>
        <begin position="752"/>
        <end position="779"/>
    </location>
</feature>
<dbReference type="FunFam" id="3.40.50.1010:FF:000037">
    <property type="entry name" value="Rad2-like endonuclease, putative (AFU_orthologue AFUA_3G13260)"/>
    <property type="match status" value="1"/>
</dbReference>
<dbReference type="OrthoDB" id="2959108at2759"/>
<dbReference type="AlphaFoldDB" id="A0A194X5N9"/>
<dbReference type="Pfam" id="PF00752">
    <property type="entry name" value="XPG_N"/>
    <property type="match status" value="1"/>
</dbReference>
<proteinExistence type="predicted"/>
<dbReference type="EMBL" id="KQ947418">
    <property type="protein sequence ID" value="KUJ15500.1"/>
    <property type="molecule type" value="Genomic_DNA"/>
</dbReference>
<dbReference type="InterPro" id="IPR006085">
    <property type="entry name" value="XPG_DNA_repair_N"/>
</dbReference>
<keyword evidence="2" id="KW-0378">Hydrolase</keyword>
<feature type="compositionally biased region" description="Polar residues" evidence="3">
    <location>
        <begin position="536"/>
        <end position="547"/>
    </location>
</feature>
<dbReference type="CDD" id="cd09870">
    <property type="entry name" value="PIN_YEN1"/>
    <property type="match status" value="1"/>
</dbReference>